<dbReference type="SMART" id="SM00471">
    <property type="entry name" value="HDc"/>
    <property type="match status" value="1"/>
</dbReference>
<gene>
    <name evidence="3" type="ordered locus">Daro_1897</name>
</gene>
<feature type="transmembrane region" description="Helical" evidence="1">
    <location>
        <begin position="373"/>
        <end position="399"/>
    </location>
</feature>
<dbReference type="InterPro" id="IPR037522">
    <property type="entry name" value="HD_GYP_dom"/>
</dbReference>
<feature type="transmembrane region" description="Helical" evidence="1">
    <location>
        <begin position="419"/>
        <end position="440"/>
    </location>
</feature>
<dbReference type="InterPro" id="IPR052020">
    <property type="entry name" value="Cyclic_di-GMP/3'3'-cGAMP_PDE"/>
</dbReference>
<dbReference type="eggNOG" id="COG4252">
    <property type="taxonomic scope" value="Bacteria"/>
</dbReference>
<keyword evidence="1" id="KW-0472">Membrane</keyword>
<dbReference type="OrthoDB" id="9763857at2"/>
<dbReference type="eggNOG" id="COG3437">
    <property type="taxonomic scope" value="Bacteria"/>
</dbReference>
<keyword evidence="1" id="KW-1133">Transmembrane helix</keyword>
<dbReference type="CDD" id="cd00077">
    <property type="entry name" value="HDc"/>
    <property type="match status" value="1"/>
</dbReference>
<dbReference type="AlphaFoldDB" id="Q47ET8"/>
<dbReference type="InterPro" id="IPR003607">
    <property type="entry name" value="HD/PDEase_dom"/>
</dbReference>
<feature type="domain" description="HD-GYP" evidence="2">
    <location>
        <begin position="456"/>
        <end position="668"/>
    </location>
</feature>
<dbReference type="GO" id="GO:0008081">
    <property type="term" value="F:phosphoric diester hydrolase activity"/>
    <property type="evidence" value="ECO:0007669"/>
    <property type="project" value="UniProtKB-ARBA"/>
</dbReference>
<accession>Q47ET8</accession>
<evidence type="ECO:0000256" key="1">
    <source>
        <dbReference type="SAM" id="Phobius"/>
    </source>
</evidence>
<dbReference type="PANTHER" id="PTHR45228">
    <property type="entry name" value="CYCLIC DI-GMP PHOSPHODIESTERASE TM_0186-RELATED"/>
    <property type="match status" value="1"/>
</dbReference>
<dbReference type="HOGENOM" id="CLU_395706_0_0_4"/>
<dbReference type="Pfam" id="PF13487">
    <property type="entry name" value="HD_5"/>
    <property type="match status" value="1"/>
</dbReference>
<evidence type="ECO:0000259" key="2">
    <source>
        <dbReference type="PROSITE" id="PS51832"/>
    </source>
</evidence>
<feature type="transmembrane region" description="Helical" evidence="1">
    <location>
        <begin position="22"/>
        <end position="41"/>
    </location>
</feature>
<dbReference type="Pfam" id="PF05226">
    <property type="entry name" value="CHASE2"/>
    <property type="match status" value="1"/>
</dbReference>
<dbReference type="EMBL" id="CP000089">
    <property type="protein sequence ID" value="AAZ46643.1"/>
    <property type="molecule type" value="Genomic_DNA"/>
</dbReference>
<sequence>MVDIANRLKTIASSDGWLGGKLAILLTGFALTAMITIISLLQPSLLQKADLFVYDQLLTSRAVPAPSADPVLVAIDEASLAAFGQWPWPRYRLAMLIEHLQAQGAKVVALDFLMPEPDRTSPEVIRQERRRDRIDNPVLSAANGADSNSQRLAEALANGPTILGYFLKFENTATSTTGRAPPKVPDGMVTTRLAGYRVQQATPSGQLRSLPALTGAASAEGFTNAQEDIDGTLRRVPLLLTVDGKEYPSLALATLLAASSERHIQIADEAGENILRWDHRRIPLDASGNLLIDFRRSPPLTISALEILQGKLPPDSLRNRIVLLGALATGLGDLHRTPLGKPISGLAVHATIIDNILANSFVLRPGWARGAELALVLLTGLLATILLSSAGFLVSSLLVTAGTLGCYVASRTLMVSQGIHLSPLLPMLTLLLVGSVLSLLKYGIEARKLRLRTQDLLNAQDEIIVSMSVLAEARDKETGGHIRRTQRYVEILASQLATTPRYAHLTRFDIELLGKSAPLHDIGKIGIPDAILQKPGKLTEAEYTTMQSHTLIGSEALTQIVSASGHPEKQYFLNYARQMTESHHEHWNGGGYPHHLRGEEIPLPGRLMALADVYDALISQRVYKKPYTHAEVCRFITEKSGTQFDPEIVAAFMARNEEFLKVAEVFADPLE</sequence>
<name>Q47ET8_DECAR</name>
<organism evidence="3">
    <name type="scientific">Dechloromonas aromatica (strain RCB)</name>
    <dbReference type="NCBI Taxonomy" id="159087"/>
    <lineage>
        <taxon>Bacteria</taxon>
        <taxon>Pseudomonadati</taxon>
        <taxon>Pseudomonadota</taxon>
        <taxon>Betaproteobacteria</taxon>
        <taxon>Rhodocyclales</taxon>
        <taxon>Azonexaceae</taxon>
        <taxon>Dechloromonas</taxon>
    </lineage>
</organism>
<dbReference type="SMART" id="SM01080">
    <property type="entry name" value="CHASE2"/>
    <property type="match status" value="1"/>
</dbReference>
<keyword evidence="1" id="KW-0812">Transmembrane</keyword>
<proteinExistence type="predicted"/>
<dbReference type="PANTHER" id="PTHR45228:SF5">
    <property type="entry name" value="CYCLIC DI-GMP PHOSPHODIESTERASE VC_1348-RELATED"/>
    <property type="match status" value="1"/>
</dbReference>
<keyword evidence="3" id="KW-0378">Hydrolase</keyword>
<dbReference type="STRING" id="159087.Daro_1897"/>
<dbReference type="KEGG" id="dar:Daro_1897"/>
<dbReference type="PROSITE" id="PS51832">
    <property type="entry name" value="HD_GYP"/>
    <property type="match status" value="1"/>
</dbReference>
<protein>
    <submittedName>
        <fullName evidence="3">Metal-dependent phosphohydrolase, HD subdomain:CHASE2</fullName>
    </submittedName>
</protein>
<reference evidence="3" key="1">
    <citation type="submission" date="2005-08" db="EMBL/GenBank/DDBJ databases">
        <title>Complete sequence of Dechloromonas aromatica RCB.</title>
        <authorList>
            <person name="Salinero K.K."/>
            <person name="Copeland A."/>
            <person name="Lucas S."/>
            <person name="Lapidus A."/>
            <person name="Barry K."/>
            <person name="Detter J.C."/>
            <person name="Glavina T."/>
            <person name="Hammon N."/>
            <person name="Israni S."/>
            <person name="Pitluck S."/>
            <person name="Di Bartolo G."/>
            <person name="Trong S."/>
            <person name="Schmutz J."/>
            <person name="Larimer F."/>
            <person name="Land M."/>
            <person name="Ivanova N."/>
            <person name="Richardson P."/>
        </authorList>
    </citation>
    <scope>NUCLEOTIDE SEQUENCE</scope>
    <source>
        <strain evidence="3">RCB</strain>
    </source>
</reference>
<evidence type="ECO:0000313" key="3">
    <source>
        <dbReference type="EMBL" id="AAZ46643.1"/>
    </source>
</evidence>
<dbReference type="InterPro" id="IPR007890">
    <property type="entry name" value="CHASE2"/>
</dbReference>
<dbReference type="Gene3D" id="1.10.3210.10">
    <property type="entry name" value="Hypothetical protein af1432"/>
    <property type="match status" value="1"/>
</dbReference>
<dbReference type="SUPFAM" id="SSF109604">
    <property type="entry name" value="HD-domain/PDEase-like"/>
    <property type="match status" value="1"/>
</dbReference>